<dbReference type="InterPro" id="IPR001245">
    <property type="entry name" value="Ser-Thr/Tyr_kinase_cat_dom"/>
</dbReference>
<name>A0A7E4VED3_PANRE</name>
<sequence>MGLFDKVFAKSANKDDKKDDETRLESQPWYHGIRTRADIAEELREPGDYLVRASQTATTTTIVLNVMTKSGLSNYTIAFVHEKKKYCLHILIKEKKPGEKAEKVPEFDNIVELINYYKTTPLPCNNKLKKPVPRPAWLIKHTSIHYDPIADKIASGNFGSVYKGYYIKEGVQVKAAIKVTNQETRPEEPLQVVEARQQMMHEARLMSEYNHDNVITFYGVACDHPPIVLVMEYCPGDSLENHLLAERGDVVIERVLYCYEAARGMRYLHVQGCIHSDLASRNCLISAAGIIKIADFGLSKFVDELNPNTAKLKIPIRWMAPECFGRKAQIIQKSDVWAYGVLIYEIFNKGGMPWPDDKDFKGMAKRIRSGNMPTMPEITPPIIQKLVAKCWIVDPAKRTTFDDCYEFLSDYLAAHSDDFPPLEKFAVNKIPQVQRIKSFREDPPDARVIQKTARRLTVITTREEPSGEESRRRALAAARRNSKKPLRHKGVSKFSVAE</sequence>
<dbReference type="EC" id="2.7.10.2" evidence="8"/>
<evidence type="ECO:0000256" key="9">
    <source>
        <dbReference type="SAM" id="MobiDB-lite"/>
    </source>
</evidence>
<feature type="domain" description="SH2" evidence="10">
    <location>
        <begin position="29"/>
        <end position="132"/>
    </location>
</feature>
<evidence type="ECO:0000313" key="13">
    <source>
        <dbReference type="WBParaSite" id="Pan_g19906.t1"/>
    </source>
</evidence>
<evidence type="ECO:0000256" key="1">
    <source>
        <dbReference type="ARBA" id="ARBA00022679"/>
    </source>
</evidence>
<organism evidence="12 13">
    <name type="scientific">Panagrellus redivivus</name>
    <name type="common">Microworm</name>
    <dbReference type="NCBI Taxonomy" id="6233"/>
    <lineage>
        <taxon>Eukaryota</taxon>
        <taxon>Metazoa</taxon>
        <taxon>Ecdysozoa</taxon>
        <taxon>Nematoda</taxon>
        <taxon>Chromadorea</taxon>
        <taxon>Rhabditida</taxon>
        <taxon>Tylenchina</taxon>
        <taxon>Panagrolaimomorpha</taxon>
        <taxon>Panagrolaimoidea</taxon>
        <taxon>Panagrolaimidae</taxon>
        <taxon>Panagrellus</taxon>
    </lineage>
</organism>
<comment type="catalytic activity">
    <reaction evidence="6 8">
        <text>L-tyrosyl-[protein] + ATP = O-phospho-L-tyrosyl-[protein] + ADP + H(+)</text>
        <dbReference type="Rhea" id="RHEA:10596"/>
        <dbReference type="Rhea" id="RHEA-COMP:10136"/>
        <dbReference type="Rhea" id="RHEA-COMP:20101"/>
        <dbReference type="ChEBI" id="CHEBI:15378"/>
        <dbReference type="ChEBI" id="CHEBI:30616"/>
        <dbReference type="ChEBI" id="CHEBI:46858"/>
        <dbReference type="ChEBI" id="CHEBI:61978"/>
        <dbReference type="ChEBI" id="CHEBI:456216"/>
        <dbReference type="EC" id="2.7.10.2"/>
    </reaction>
</comment>
<dbReference type="PROSITE" id="PS50011">
    <property type="entry name" value="PROTEIN_KINASE_DOM"/>
    <property type="match status" value="1"/>
</dbReference>
<evidence type="ECO:0000256" key="8">
    <source>
        <dbReference type="RuleBase" id="RU362096"/>
    </source>
</evidence>
<dbReference type="PRINTS" id="PR00109">
    <property type="entry name" value="TYRKINASE"/>
</dbReference>
<evidence type="ECO:0000256" key="7">
    <source>
        <dbReference type="PROSITE-ProRule" id="PRU00191"/>
    </source>
</evidence>
<dbReference type="Gene3D" id="3.30.505.10">
    <property type="entry name" value="SH2 domain"/>
    <property type="match status" value="1"/>
</dbReference>
<dbReference type="PROSITE" id="PS50001">
    <property type="entry name" value="SH2"/>
    <property type="match status" value="1"/>
</dbReference>
<dbReference type="SUPFAM" id="SSF55550">
    <property type="entry name" value="SH2 domain"/>
    <property type="match status" value="1"/>
</dbReference>
<evidence type="ECO:0000256" key="2">
    <source>
        <dbReference type="ARBA" id="ARBA00022741"/>
    </source>
</evidence>
<dbReference type="SUPFAM" id="SSF56112">
    <property type="entry name" value="Protein kinase-like (PK-like)"/>
    <property type="match status" value="1"/>
</dbReference>
<evidence type="ECO:0000256" key="4">
    <source>
        <dbReference type="ARBA" id="ARBA00022840"/>
    </source>
</evidence>
<dbReference type="Pfam" id="PF07714">
    <property type="entry name" value="PK_Tyr_Ser-Thr"/>
    <property type="match status" value="1"/>
</dbReference>
<evidence type="ECO:0000256" key="5">
    <source>
        <dbReference type="ARBA" id="ARBA00023137"/>
    </source>
</evidence>
<reference evidence="12" key="1">
    <citation type="journal article" date="2013" name="Genetics">
        <title>The draft genome and transcriptome of Panagrellus redivivus are shaped by the harsh demands of a free-living lifestyle.</title>
        <authorList>
            <person name="Srinivasan J."/>
            <person name="Dillman A.R."/>
            <person name="Macchietto M.G."/>
            <person name="Heikkinen L."/>
            <person name="Lakso M."/>
            <person name="Fracchia K.M."/>
            <person name="Antoshechkin I."/>
            <person name="Mortazavi A."/>
            <person name="Wong G."/>
            <person name="Sternberg P.W."/>
        </authorList>
    </citation>
    <scope>NUCLEOTIDE SEQUENCE [LARGE SCALE GENOMIC DNA]</scope>
    <source>
        <strain evidence="12">MT8872</strain>
    </source>
</reference>
<dbReference type="Proteomes" id="UP000492821">
    <property type="component" value="Unassembled WGS sequence"/>
</dbReference>
<keyword evidence="2 8" id="KW-0547">Nucleotide-binding</keyword>
<dbReference type="InterPro" id="IPR008266">
    <property type="entry name" value="Tyr_kinase_AS"/>
</dbReference>
<keyword evidence="1 8" id="KW-0808">Transferase</keyword>
<feature type="compositionally biased region" description="Basic residues" evidence="9">
    <location>
        <begin position="480"/>
        <end position="491"/>
    </location>
</feature>
<dbReference type="SMART" id="SM00252">
    <property type="entry name" value="SH2"/>
    <property type="match status" value="1"/>
</dbReference>
<dbReference type="AlphaFoldDB" id="A0A7E4VED3"/>
<keyword evidence="4 8" id="KW-0067">ATP-binding</keyword>
<evidence type="ECO:0000259" key="11">
    <source>
        <dbReference type="PROSITE" id="PS50011"/>
    </source>
</evidence>
<feature type="region of interest" description="Disordered" evidence="9">
    <location>
        <begin position="459"/>
        <end position="498"/>
    </location>
</feature>
<comment type="similarity">
    <text evidence="8">Belongs to the protein kinase superfamily. Tyr protein kinase family.</text>
</comment>
<dbReference type="InterPro" id="IPR050198">
    <property type="entry name" value="Non-receptor_tyrosine_kinases"/>
</dbReference>
<dbReference type="PROSITE" id="PS00109">
    <property type="entry name" value="PROTEIN_KINASE_TYR"/>
    <property type="match status" value="1"/>
</dbReference>
<dbReference type="InterPro" id="IPR000719">
    <property type="entry name" value="Prot_kinase_dom"/>
</dbReference>
<proteinExistence type="inferred from homology"/>
<evidence type="ECO:0000256" key="6">
    <source>
        <dbReference type="ARBA" id="ARBA00051245"/>
    </source>
</evidence>
<dbReference type="InterPro" id="IPR000980">
    <property type="entry name" value="SH2"/>
</dbReference>
<dbReference type="GO" id="GO:0005524">
    <property type="term" value="F:ATP binding"/>
    <property type="evidence" value="ECO:0007669"/>
    <property type="project" value="UniProtKB-KW"/>
</dbReference>
<protein>
    <recommendedName>
        <fullName evidence="8">Tyrosine-protein kinase</fullName>
        <ecNumber evidence="8">2.7.10.2</ecNumber>
    </recommendedName>
</protein>
<feature type="compositionally biased region" description="Basic and acidic residues" evidence="9">
    <location>
        <begin position="461"/>
        <end position="472"/>
    </location>
</feature>
<keyword evidence="7" id="KW-0727">SH2 domain</keyword>
<evidence type="ECO:0000313" key="12">
    <source>
        <dbReference type="Proteomes" id="UP000492821"/>
    </source>
</evidence>
<feature type="domain" description="Protein kinase" evidence="11">
    <location>
        <begin position="147"/>
        <end position="412"/>
    </location>
</feature>
<dbReference type="InterPro" id="IPR011009">
    <property type="entry name" value="Kinase-like_dom_sf"/>
</dbReference>
<dbReference type="WBParaSite" id="Pan_g19906.t1">
    <property type="protein sequence ID" value="Pan_g19906.t1"/>
    <property type="gene ID" value="Pan_g19906"/>
</dbReference>
<keyword evidence="12" id="KW-1185">Reference proteome</keyword>
<dbReference type="InterPro" id="IPR036860">
    <property type="entry name" value="SH2_dom_sf"/>
</dbReference>
<dbReference type="Gene3D" id="1.10.510.10">
    <property type="entry name" value="Transferase(Phosphotransferase) domain 1"/>
    <property type="match status" value="1"/>
</dbReference>
<accession>A0A7E4VED3</accession>
<keyword evidence="3 8" id="KW-0418">Kinase</keyword>
<dbReference type="Pfam" id="PF00017">
    <property type="entry name" value="SH2"/>
    <property type="match status" value="1"/>
</dbReference>
<reference evidence="13" key="2">
    <citation type="submission" date="2020-10" db="UniProtKB">
        <authorList>
            <consortium name="WormBaseParasite"/>
        </authorList>
    </citation>
    <scope>IDENTIFICATION</scope>
</reference>
<keyword evidence="5 8" id="KW-0829">Tyrosine-protein kinase</keyword>
<dbReference type="GO" id="GO:0004715">
    <property type="term" value="F:non-membrane spanning protein tyrosine kinase activity"/>
    <property type="evidence" value="ECO:0007669"/>
    <property type="project" value="UniProtKB-EC"/>
</dbReference>
<evidence type="ECO:0000259" key="10">
    <source>
        <dbReference type="PROSITE" id="PS50001"/>
    </source>
</evidence>
<dbReference type="CDD" id="cd00192">
    <property type="entry name" value="PTKc"/>
    <property type="match status" value="1"/>
</dbReference>
<dbReference type="PANTHER" id="PTHR24418">
    <property type="entry name" value="TYROSINE-PROTEIN KINASE"/>
    <property type="match status" value="1"/>
</dbReference>
<evidence type="ECO:0000256" key="3">
    <source>
        <dbReference type="ARBA" id="ARBA00022777"/>
    </source>
</evidence>